<reference evidence="2 3" key="1">
    <citation type="journal article" date="2021" name="Sci. Rep.">
        <title>The genome of the diatom Chaetoceros tenuissimus carries an ancient integrated fragment of an extant virus.</title>
        <authorList>
            <person name="Hongo Y."/>
            <person name="Kimura K."/>
            <person name="Takaki Y."/>
            <person name="Yoshida Y."/>
            <person name="Baba S."/>
            <person name="Kobayashi G."/>
            <person name="Nagasaki K."/>
            <person name="Hano T."/>
            <person name="Tomaru Y."/>
        </authorList>
    </citation>
    <scope>NUCLEOTIDE SEQUENCE [LARGE SCALE GENOMIC DNA]</scope>
    <source>
        <strain evidence="2 3">NIES-3715</strain>
    </source>
</reference>
<dbReference type="AlphaFoldDB" id="A0AAD3H2D3"/>
<keyword evidence="3" id="KW-1185">Reference proteome</keyword>
<comment type="caution">
    <text evidence="2">The sequence shown here is derived from an EMBL/GenBank/DDBJ whole genome shotgun (WGS) entry which is preliminary data.</text>
</comment>
<accession>A0AAD3H2D3</accession>
<evidence type="ECO:0000313" key="3">
    <source>
        <dbReference type="Proteomes" id="UP001054902"/>
    </source>
</evidence>
<evidence type="ECO:0000256" key="1">
    <source>
        <dbReference type="SAM" id="MobiDB-lite"/>
    </source>
</evidence>
<evidence type="ECO:0000313" key="2">
    <source>
        <dbReference type="EMBL" id="GFH47553.1"/>
    </source>
</evidence>
<proteinExistence type="predicted"/>
<organism evidence="2 3">
    <name type="scientific">Chaetoceros tenuissimus</name>
    <dbReference type="NCBI Taxonomy" id="426638"/>
    <lineage>
        <taxon>Eukaryota</taxon>
        <taxon>Sar</taxon>
        <taxon>Stramenopiles</taxon>
        <taxon>Ochrophyta</taxon>
        <taxon>Bacillariophyta</taxon>
        <taxon>Coscinodiscophyceae</taxon>
        <taxon>Chaetocerotophycidae</taxon>
        <taxon>Chaetocerotales</taxon>
        <taxon>Chaetocerotaceae</taxon>
        <taxon>Chaetoceros</taxon>
    </lineage>
</organism>
<dbReference type="EMBL" id="BLLK01000023">
    <property type="protein sequence ID" value="GFH47553.1"/>
    <property type="molecule type" value="Genomic_DNA"/>
</dbReference>
<dbReference type="Proteomes" id="UP001054902">
    <property type="component" value="Unassembled WGS sequence"/>
</dbReference>
<name>A0AAD3H2D3_9STRA</name>
<sequence>MSTHSNHSGSLHENDSLTRQDTVPAVATITSSAATSSSPTNDTENDQQITTTTSLKEKLDRLENFEKSSFALSKTIETNKSSYREDTPENNDEINDSVSFYLSKFLLDLEASDLEDKEQKKRLKKWIAKYPKSLGAIYWNYVAGPDYDGYDEDDYDNMAEVLREKHEKDEKKYPFQLREALYKKKFELIVFFVEIGQWWFGSLKGGLLKDLRKSGWDGLDSIRTLGFYLDKVPGPTALDVLIYGDLTEGDESIPIQILNALKDKELFRKCDIKKQKLLTKACLARNVEFDTCKIETGIAKKRLEYLVKMYPQGLLNDTTKGNYDICAKEIHDRCIMFVDHDRQNDEYVANHHTKEYVADGRLDWRQSKVWTPPLMIFLATRALVYFEIALATALKVFGKELGLLLLQDNSKEPLVNNAVLLTHVKRRYGIDRAWNVVQTAFEAMPNCNVLLQFDKEKNAFPFMLAAESLAFSHDDGDIKLTLLYYLLREDLSWSDVFSQQSV</sequence>
<gene>
    <name evidence="2" type="ORF">CTEN210_04028</name>
</gene>
<protein>
    <submittedName>
        <fullName evidence="2">Uncharacterized protein</fullName>
    </submittedName>
</protein>
<feature type="region of interest" description="Disordered" evidence="1">
    <location>
        <begin position="1"/>
        <end position="50"/>
    </location>
</feature>
<feature type="compositionally biased region" description="Low complexity" evidence="1">
    <location>
        <begin position="22"/>
        <end position="40"/>
    </location>
</feature>